<accession>A0ABX9W859</accession>
<sequence length="145" mass="14022">MITTLYKVALVGMILSTALLSFAVNADSLGVSELFVGLGVDGLSVLGGLPGNGLLGGVIPLTGVDGSAVGGLLGSSVASVIDLLAGDLSFVSDLAGVGAGSIGFLFTAEFPLIGSLTTNDVLVGGIPALSASINDPVAILGLLPL</sequence>
<gene>
    <name evidence="1" type="ORF">D0911_04275</name>
</gene>
<protein>
    <recommendedName>
        <fullName evidence="3">GLTT repeat-containing protein</fullName>
    </recommendedName>
</protein>
<dbReference type="Proteomes" id="UP000274695">
    <property type="component" value="Unassembled WGS sequence"/>
</dbReference>
<dbReference type="RefSeq" id="WP_123181625.1">
    <property type="nucleotide sequence ID" value="NZ_RHGB01000003.1"/>
</dbReference>
<reference evidence="1 2" key="1">
    <citation type="submission" date="2018-10" db="EMBL/GenBank/DDBJ databases">
        <title>Draft genome sequence of Zhongshania sp. DSW25-10.</title>
        <authorList>
            <person name="Oh J."/>
        </authorList>
    </citation>
    <scope>NUCLEOTIDE SEQUENCE [LARGE SCALE GENOMIC DNA]</scope>
    <source>
        <strain evidence="1 2">DSW25-10</strain>
    </source>
</reference>
<keyword evidence="2" id="KW-1185">Reference proteome</keyword>
<comment type="caution">
    <text evidence="1">The sequence shown here is derived from an EMBL/GenBank/DDBJ whole genome shotgun (WGS) entry which is preliminary data.</text>
</comment>
<evidence type="ECO:0000313" key="2">
    <source>
        <dbReference type="Proteomes" id="UP000274695"/>
    </source>
</evidence>
<evidence type="ECO:0000313" key="1">
    <source>
        <dbReference type="EMBL" id="RNL66758.1"/>
    </source>
</evidence>
<dbReference type="EMBL" id="RHGB01000003">
    <property type="protein sequence ID" value="RNL66758.1"/>
    <property type="molecule type" value="Genomic_DNA"/>
</dbReference>
<name>A0ABX9W859_9GAMM</name>
<evidence type="ECO:0008006" key="3">
    <source>
        <dbReference type="Google" id="ProtNLM"/>
    </source>
</evidence>
<organism evidence="1 2">
    <name type="scientific">Zhongshania marina</name>
    <dbReference type="NCBI Taxonomy" id="2304603"/>
    <lineage>
        <taxon>Bacteria</taxon>
        <taxon>Pseudomonadati</taxon>
        <taxon>Pseudomonadota</taxon>
        <taxon>Gammaproteobacteria</taxon>
        <taxon>Cellvibrionales</taxon>
        <taxon>Spongiibacteraceae</taxon>
        <taxon>Zhongshania</taxon>
    </lineage>
</organism>
<proteinExistence type="predicted"/>